<evidence type="ECO:0000256" key="6">
    <source>
        <dbReference type="ARBA" id="ARBA00023136"/>
    </source>
</evidence>
<accession>A0A6J1SA35</accession>
<protein>
    <submittedName>
        <fullName evidence="10">Gustatory receptor for sugar taste 64f-like</fullName>
    </submittedName>
</protein>
<keyword evidence="3" id="KW-1003">Cell membrane</keyword>
<keyword evidence="9" id="KW-1185">Reference proteome</keyword>
<dbReference type="GeneID" id="113206267"/>
<keyword evidence="7" id="KW-0675">Receptor</keyword>
<evidence type="ECO:0000256" key="3">
    <source>
        <dbReference type="ARBA" id="ARBA00022475"/>
    </source>
</evidence>
<feature type="transmembrane region" description="Helical" evidence="8">
    <location>
        <begin position="231"/>
        <end position="254"/>
    </location>
</feature>
<evidence type="ECO:0000256" key="1">
    <source>
        <dbReference type="ARBA" id="ARBA00004651"/>
    </source>
</evidence>
<dbReference type="Pfam" id="PF06151">
    <property type="entry name" value="Trehalose_recp"/>
    <property type="match status" value="1"/>
</dbReference>
<proteinExistence type="inferred from homology"/>
<keyword evidence="5 8" id="KW-1133">Transmembrane helix</keyword>
<dbReference type="PIRSF" id="PIRSF038981">
    <property type="entry name" value="GRP"/>
    <property type="match status" value="1"/>
</dbReference>
<dbReference type="OrthoDB" id="5800391at2759"/>
<feature type="transmembrane region" description="Helical" evidence="8">
    <location>
        <begin position="305"/>
        <end position="323"/>
    </location>
</feature>
<dbReference type="GO" id="GO:0033041">
    <property type="term" value="F:sweet taste receptor activity"/>
    <property type="evidence" value="ECO:0007669"/>
    <property type="project" value="TreeGrafter"/>
</dbReference>
<dbReference type="Proteomes" id="UP000504606">
    <property type="component" value="Unplaced"/>
</dbReference>
<dbReference type="PANTHER" id="PTHR21421">
    <property type="entry name" value="GUSTATORY RECEPTOR"/>
    <property type="match status" value="1"/>
</dbReference>
<keyword evidence="4 8" id="KW-0812">Transmembrane</keyword>
<evidence type="ECO:0000256" key="2">
    <source>
        <dbReference type="ARBA" id="ARBA00005327"/>
    </source>
</evidence>
<keyword evidence="6 8" id="KW-0472">Membrane</keyword>
<evidence type="ECO:0000256" key="5">
    <source>
        <dbReference type="ARBA" id="ARBA00022989"/>
    </source>
</evidence>
<organism evidence="9 10">
    <name type="scientific">Frankliniella occidentalis</name>
    <name type="common">Western flower thrips</name>
    <name type="synonym">Euthrips occidentalis</name>
    <dbReference type="NCBI Taxonomy" id="133901"/>
    <lineage>
        <taxon>Eukaryota</taxon>
        <taxon>Metazoa</taxon>
        <taxon>Ecdysozoa</taxon>
        <taxon>Arthropoda</taxon>
        <taxon>Hexapoda</taxon>
        <taxon>Insecta</taxon>
        <taxon>Pterygota</taxon>
        <taxon>Neoptera</taxon>
        <taxon>Paraneoptera</taxon>
        <taxon>Thysanoptera</taxon>
        <taxon>Terebrantia</taxon>
        <taxon>Thripoidea</taxon>
        <taxon>Thripidae</taxon>
        <taxon>Frankliniella</taxon>
    </lineage>
</organism>
<dbReference type="AlphaFoldDB" id="A0A6J1SA35"/>
<gene>
    <name evidence="10" type="primary">LOC113206267</name>
</gene>
<comment type="similarity">
    <text evidence="2">Belongs to the insect chemoreceptor superfamily. Gustatory receptor (GR) family. Gr5a subfamily.</text>
</comment>
<dbReference type="InterPro" id="IPR009318">
    <property type="entry name" value="Gustatory_rcpt"/>
</dbReference>
<evidence type="ECO:0000256" key="4">
    <source>
        <dbReference type="ARBA" id="ARBA00022692"/>
    </source>
</evidence>
<feature type="transmembrane region" description="Helical" evidence="8">
    <location>
        <begin position="69"/>
        <end position="94"/>
    </location>
</feature>
<comment type="subcellular location">
    <subcellularLocation>
        <location evidence="1">Cell membrane</location>
        <topology evidence="1">Multi-pass membrane protein</topology>
    </subcellularLocation>
</comment>
<evidence type="ECO:0000256" key="8">
    <source>
        <dbReference type="SAM" id="Phobius"/>
    </source>
</evidence>
<sequence length="351" mass="39651">MRMIEQGINFYTSVNVVFFVTAAITSVLFLKLSTSWGDTFSLWLTLERFVTAVNGHPARLVSRMKVMTVVVLLLAALEHTLSIATSLSSVSVCYDRGGLPLLVEGYFMAKYRKTFTIISYSLWRGILLFALQVITTFIWNFADLFVILVSMGLAAHFRQLNAALSQARGKIRHEGFWRTRRESYNALAVLTRAINDYVGPVVLISYASNLYFTCLQLLIVTKRKSTTNSLYNFYFFFSLLYLIVRTVIISLQAADVYLESQKPRPVLFSVPSPSFCREVQRFLLQVNTDNVALTGCDFFSVTRSFMLTVAGTIITYIVILVQFDSNATGDDTPHPNRTVSCTCTDLKIYNC</sequence>
<evidence type="ECO:0000313" key="10">
    <source>
        <dbReference type="RefSeq" id="XP_026278049.2"/>
    </source>
</evidence>
<reference evidence="10" key="1">
    <citation type="submission" date="2025-08" db="UniProtKB">
        <authorList>
            <consortium name="RefSeq"/>
        </authorList>
    </citation>
    <scope>IDENTIFICATION</scope>
    <source>
        <tissue evidence="10">Whole organism</tissue>
    </source>
</reference>
<dbReference type="KEGG" id="foc:113206267"/>
<dbReference type="PANTHER" id="PTHR21421:SF29">
    <property type="entry name" value="GUSTATORY RECEPTOR 5A FOR TREHALOSE-RELATED"/>
    <property type="match status" value="1"/>
</dbReference>
<feature type="transmembrane region" description="Helical" evidence="8">
    <location>
        <begin position="12"/>
        <end position="32"/>
    </location>
</feature>
<dbReference type="GO" id="GO:0005886">
    <property type="term" value="C:plasma membrane"/>
    <property type="evidence" value="ECO:0007669"/>
    <property type="project" value="UniProtKB-SubCell"/>
</dbReference>
<evidence type="ECO:0000313" key="9">
    <source>
        <dbReference type="Proteomes" id="UP000504606"/>
    </source>
</evidence>
<evidence type="ECO:0000256" key="7">
    <source>
        <dbReference type="ARBA" id="ARBA00023170"/>
    </source>
</evidence>
<feature type="transmembrane region" description="Helical" evidence="8">
    <location>
        <begin position="197"/>
        <end position="219"/>
    </location>
</feature>
<name>A0A6J1SA35_FRAOC</name>
<dbReference type="RefSeq" id="XP_026278049.2">
    <property type="nucleotide sequence ID" value="XM_026422264.2"/>
</dbReference>
<feature type="transmembrane region" description="Helical" evidence="8">
    <location>
        <begin position="115"/>
        <end position="139"/>
    </location>
</feature>